<dbReference type="Proteomes" id="UP000076727">
    <property type="component" value="Unassembled WGS sequence"/>
</dbReference>
<feature type="region of interest" description="Disordered" evidence="1">
    <location>
        <begin position="621"/>
        <end position="906"/>
    </location>
</feature>
<feature type="compositionally biased region" description="Pro residues" evidence="1">
    <location>
        <begin position="19"/>
        <end position="31"/>
    </location>
</feature>
<feature type="region of interest" description="Disordered" evidence="1">
    <location>
        <begin position="918"/>
        <end position="943"/>
    </location>
</feature>
<dbReference type="EMBL" id="KV429052">
    <property type="protein sequence ID" value="KZT70248.1"/>
    <property type="molecule type" value="Genomic_DNA"/>
</dbReference>
<feature type="compositionally biased region" description="Basic residues" evidence="1">
    <location>
        <begin position="361"/>
        <end position="378"/>
    </location>
</feature>
<gene>
    <name evidence="2" type="ORF">DAEQUDRAFT_737477</name>
</gene>
<protein>
    <submittedName>
        <fullName evidence="2">Uncharacterized protein</fullName>
    </submittedName>
</protein>
<name>A0A165R3B3_9APHY</name>
<feature type="region of interest" description="Disordered" evidence="1">
    <location>
        <begin position="306"/>
        <end position="385"/>
    </location>
</feature>
<feature type="region of interest" description="Disordered" evidence="1">
    <location>
        <begin position="456"/>
        <end position="498"/>
    </location>
</feature>
<feature type="compositionally biased region" description="Basic and acidic residues" evidence="1">
    <location>
        <begin position="702"/>
        <end position="716"/>
    </location>
</feature>
<sequence length="943" mass="99920">MQAADGPALELSDIMHPMSPSPAPQTVPLPPETELHLPDPQLQPSHGNGMFAPEQGGAVTIQVYDIQRMPSTPEPLDQAELENMRQRVQQLGLTAPSHIHPNATPLERELASMVLRLTSDPILQPSSSQLASQADTIATLTLQRNLLLQAKEDERSRWDVACQGWERSAEALIRKHLAAKEPVAKEYEAERTLVRLRDENAALRTKLSDSHSRLSALESELSRLRPLLMIQSNFLKDPEVLQHASLVHFNPPDDRYDSRKKVKKPSDRVKKEKDDTPAVVSQTSVAVEPSAEEDAMKVVMDTVPSANGHTSGEAGVRPQDLTIAPEDTQRAGPSRQRLHSAGDVFAPPSQTDMPPPALKSSSRHTDKHGKTKEKRARFKAPGPRTPLFTDARAECVLSAARKIGRVRAGIAAGLMRAREREERQAEVTKKAREEAQRASGLVLPPDWQSAWVPAEGEPGPSNYQTAATGPSSNASTSVAQARTAGGQQMPSNTHPSGPYQLSATPPQMRVAPGTVPAHPYAVPGFVYMQAVPSPPGGRAAPAQVPQGTPMMVPVWPMQSPGPATPPTGRQQASGAGRGRGTAQNQAQGRTPVRGGRAQGAPTTPLDSLLSAATAARTMMVDDDTTGEGGGGEGEETEKEEEESELPVVKRSSRRRSAASAAALDKPVPKRRRVGTSTSAGSLSSQGAMGRTRRQTRAALAQAKEEQDQTRPTPDRKGKGKRREALIPQPQGKGKGRAAANLTPAQSTQAQAPSPPPPAPIARVRSALDVLADQAAQEQERMPASRSGSRRPSAEPEKEPQSAGPGPSAMSKVPASETTMVEEPEEPGPEEEEGVSDADAGADVEADADVDADADAEGSVDSNVAAQEGKAAHEGTGTGRSGEPSRIGQTQTEATMQGSISAPTSASMLSTRIRQIEPITVGAPQPVATSGCTDASTDTSANRS</sequence>
<evidence type="ECO:0000256" key="1">
    <source>
        <dbReference type="SAM" id="MobiDB-lite"/>
    </source>
</evidence>
<feature type="compositionally biased region" description="Polar residues" evidence="1">
    <location>
        <begin position="886"/>
        <end position="906"/>
    </location>
</feature>
<reference evidence="2 3" key="1">
    <citation type="journal article" date="2016" name="Mol. Biol. Evol.">
        <title>Comparative Genomics of Early-Diverging Mushroom-Forming Fungi Provides Insights into the Origins of Lignocellulose Decay Capabilities.</title>
        <authorList>
            <person name="Nagy L.G."/>
            <person name="Riley R."/>
            <person name="Tritt A."/>
            <person name="Adam C."/>
            <person name="Daum C."/>
            <person name="Floudas D."/>
            <person name="Sun H."/>
            <person name="Yadav J.S."/>
            <person name="Pangilinan J."/>
            <person name="Larsson K.H."/>
            <person name="Matsuura K."/>
            <person name="Barry K."/>
            <person name="Labutti K."/>
            <person name="Kuo R."/>
            <person name="Ohm R.A."/>
            <person name="Bhattacharya S.S."/>
            <person name="Shirouzu T."/>
            <person name="Yoshinaga Y."/>
            <person name="Martin F.M."/>
            <person name="Grigoriev I.V."/>
            <person name="Hibbett D.S."/>
        </authorList>
    </citation>
    <scope>NUCLEOTIDE SEQUENCE [LARGE SCALE GENOMIC DNA]</scope>
    <source>
        <strain evidence="2 3">L-15889</strain>
    </source>
</reference>
<keyword evidence="3" id="KW-1185">Reference proteome</keyword>
<feature type="compositionally biased region" description="Acidic residues" evidence="1">
    <location>
        <begin position="819"/>
        <end position="857"/>
    </location>
</feature>
<accession>A0A165R3B3</accession>
<feature type="region of interest" description="Disordered" evidence="1">
    <location>
        <begin position="250"/>
        <end position="292"/>
    </location>
</feature>
<evidence type="ECO:0000313" key="3">
    <source>
        <dbReference type="Proteomes" id="UP000076727"/>
    </source>
</evidence>
<feature type="compositionally biased region" description="Polar residues" evidence="1">
    <location>
        <begin position="926"/>
        <end position="943"/>
    </location>
</feature>
<feature type="compositionally biased region" description="Polar residues" evidence="1">
    <location>
        <begin position="461"/>
        <end position="498"/>
    </location>
</feature>
<dbReference type="AlphaFoldDB" id="A0A165R3B3"/>
<feature type="compositionally biased region" description="Acidic residues" evidence="1">
    <location>
        <begin position="632"/>
        <end position="644"/>
    </location>
</feature>
<feature type="compositionally biased region" description="Polar residues" evidence="1">
    <location>
        <begin position="674"/>
        <end position="686"/>
    </location>
</feature>
<feature type="compositionally biased region" description="Low complexity" evidence="1">
    <location>
        <begin position="742"/>
        <end position="751"/>
    </location>
</feature>
<organism evidence="2 3">
    <name type="scientific">Daedalea quercina L-15889</name>
    <dbReference type="NCBI Taxonomy" id="1314783"/>
    <lineage>
        <taxon>Eukaryota</taxon>
        <taxon>Fungi</taxon>
        <taxon>Dikarya</taxon>
        <taxon>Basidiomycota</taxon>
        <taxon>Agaricomycotina</taxon>
        <taxon>Agaricomycetes</taxon>
        <taxon>Polyporales</taxon>
        <taxon>Fomitopsis</taxon>
    </lineage>
</organism>
<evidence type="ECO:0000313" key="2">
    <source>
        <dbReference type="EMBL" id="KZT70248.1"/>
    </source>
</evidence>
<feature type="region of interest" description="Disordered" evidence="1">
    <location>
        <begin position="554"/>
        <end position="604"/>
    </location>
</feature>
<dbReference type="OrthoDB" id="2143914at2759"/>
<feature type="compositionally biased region" description="Basic and acidic residues" evidence="1">
    <location>
        <begin position="251"/>
        <end position="276"/>
    </location>
</feature>
<proteinExistence type="predicted"/>
<feature type="region of interest" description="Disordered" evidence="1">
    <location>
        <begin position="1"/>
        <end position="31"/>
    </location>
</feature>